<accession>A0A9P7YTR7</accession>
<gene>
    <name evidence="1" type="ORF">BJ878DRAFT_571608</name>
</gene>
<reference evidence="1" key="1">
    <citation type="journal article" date="2021" name="IMA Fungus">
        <title>Genomic characterization of three marine fungi, including Emericellopsis atlantica sp. nov. with signatures of a generalist lifestyle and marine biomass degradation.</title>
        <authorList>
            <person name="Hagestad O.C."/>
            <person name="Hou L."/>
            <person name="Andersen J.H."/>
            <person name="Hansen E.H."/>
            <person name="Altermark B."/>
            <person name="Li C."/>
            <person name="Kuhnert E."/>
            <person name="Cox R.J."/>
            <person name="Crous P.W."/>
            <person name="Spatafora J.W."/>
            <person name="Lail K."/>
            <person name="Amirebrahimi M."/>
            <person name="Lipzen A."/>
            <person name="Pangilinan J."/>
            <person name="Andreopoulos W."/>
            <person name="Hayes R.D."/>
            <person name="Ng V."/>
            <person name="Grigoriev I.V."/>
            <person name="Jackson S.A."/>
            <person name="Sutton T.D.S."/>
            <person name="Dobson A.D.W."/>
            <person name="Rama T."/>
        </authorList>
    </citation>
    <scope>NUCLEOTIDE SEQUENCE</scope>
    <source>
        <strain evidence="1">TRa3180A</strain>
    </source>
</reference>
<evidence type="ECO:0000313" key="2">
    <source>
        <dbReference type="Proteomes" id="UP000887226"/>
    </source>
</evidence>
<dbReference type="Proteomes" id="UP000887226">
    <property type="component" value="Unassembled WGS sequence"/>
</dbReference>
<protein>
    <submittedName>
        <fullName evidence="1">Uncharacterized protein</fullName>
    </submittedName>
</protein>
<name>A0A9P7YTR7_9HELO</name>
<keyword evidence="2" id="KW-1185">Reference proteome</keyword>
<evidence type="ECO:0000313" key="1">
    <source>
        <dbReference type="EMBL" id="KAG9239794.1"/>
    </source>
</evidence>
<dbReference type="AlphaFoldDB" id="A0A9P7YTR7"/>
<dbReference type="SUPFAM" id="SSF58104">
    <property type="entry name" value="Methyl-accepting chemotaxis protein (MCP) signaling domain"/>
    <property type="match status" value="1"/>
</dbReference>
<organism evidence="1 2">
    <name type="scientific">Calycina marina</name>
    <dbReference type="NCBI Taxonomy" id="1763456"/>
    <lineage>
        <taxon>Eukaryota</taxon>
        <taxon>Fungi</taxon>
        <taxon>Dikarya</taxon>
        <taxon>Ascomycota</taxon>
        <taxon>Pezizomycotina</taxon>
        <taxon>Leotiomycetes</taxon>
        <taxon>Helotiales</taxon>
        <taxon>Pezizellaceae</taxon>
        <taxon>Calycina</taxon>
    </lineage>
</organism>
<dbReference type="EMBL" id="MU255002">
    <property type="protein sequence ID" value="KAG9239794.1"/>
    <property type="molecule type" value="Genomic_DNA"/>
</dbReference>
<proteinExistence type="predicted"/>
<comment type="caution">
    <text evidence="1">The sequence shown here is derived from an EMBL/GenBank/DDBJ whole genome shotgun (WGS) entry which is preliminary data.</text>
</comment>
<sequence length="194" mass="21100">MATSWPQVAAWPNDPREHAAYLSDYLRKAHVCIDSTGDQPVPKSLVKTMIAAMSVLISKFQNIPDLSAVVQAITTIQSDLKTTAETVQSTVIKVQQNTITQQHMATLSQETNQAVKEAAETRRTTTELLQETNDIAKAINDTTETTNDMVKVVQCAPPSKASYASVLSSNAAPLSRPITISTQTSSFIQAQQPR</sequence>
<dbReference type="OrthoDB" id="3528085at2759"/>